<dbReference type="CDD" id="cd04301">
    <property type="entry name" value="NAT_SF"/>
    <property type="match status" value="1"/>
</dbReference>
<dbReference type="GO" id="GO:0016746">
    <property type="term" value="F:acyltransferase activity"/>
    <property type="evidence" value="ECO:0007669"/>
    <property type="project" value="UniProtKB-KW"/>
</dbReference>
<reference evidence="5" key="1">
    <citation type="journal article" date="2019" name="Int. J. Syst. Evol. Microbiol.">
        <title>The Global Catalogue of Microorganisms (GCM) 10K type strain sequencing project: providing services to taxonomists for standard genome sequencing and annotation.</title>
        <authorList>
            <consortium name="The Broad Institute Genomics Platform"/>
            <consortium name="The Broad Institute Genome Sequencing Center for Infectious Disease"/>
            <person name="Wu L."/>
            <person name="Ma J."/>
        </authorList>
    </citation>
    <scope>NUCLEOTIDE SEQUENCE [LARGE SCALE GENOMIC DNA]</scope>
    <source>
        <strain evidence="5">LMG 29894</strain>
    </source>
</reference>
<dbReference type="Gene3D" id="3.40.630.30">
    <property type="match status" value="1"/>
</dbReference>
<evidence type="ECO:0000313" key="4">
    <source>
        <dbReference type="EMBL" id="MFC4158581.1"/>
    </source>
</evidence>
<keyword evidence="1 4" id="KW-0808">Transferase</keyword>
<evidence type="ECO:0000313" key="5">
    <source>
        <dbReference type="Proteomes" id="UP001595791"/>
    </source>
</evidence>
<keyword evidence="2 4" id="KW-0012">Acyltransferase</keyword>
<evidence type="ECO:0000256" key="2">
    <source>
        <dbReference type="ARBA" id="ARBA00023315"/>
    </source>
</evidence>
<dbReference type="SUPFAM" id="SSF55729">
    <property type="entry name" value="Acyl-CoA N-acyltransferases (Nat)"/>
    <property type="match status" value="1"/>
</dbReference>
<comment type="caution">
    <text evidence="4">The sequence shown here is derived from an EMBL/GenBank/DDBJ whole genome shotgun (WGS) entry which is preliminary data.</text>
</comment>
<name>A0ABV8MP04_9NEIS</name>
<gene>
    <name evidence="4" type="ORF">ACFOW7_04310</name>
</gene>
<sequence>MVVLRAMQENDFRRYLDAAVVDYATDKLKAGVWSKEEALEKARSEHRALLPQGLATPDHYLFNLYAEEEQTEVGMLWFGICEQGGQREAFVYDIAIDPKWRRMGYATQAFLALEQRVRQMGLDAIGLHVFGHNKGAFALYEKLGYVPTSMKMKKSLGDGNP</sequence>
<dbReference type="EMBL" id="JBHSBU010000001">
    <property type="protein sequence ID" value="MFC4158581.1"/>
    <property type="molecule type" value="Genomic_DNA"/>
</dbReference>
<dbReference type="PROSITE" id="PS51186">
    <property type="entry name" value="GNAT"/>
    <property type="match status" value="1"/>
</dbReference>
<dbReference type="RefSeq" id="WP_378161410.1">
    <property type="nucleotide sequence ID" value="NZ_JBHSBU010000001.1"/>
</dbReference>
<protein>
    <submittedName>
        <fullName evidence="4">GNAT family N-acetyltransferase</fullName>
        <ecNumber evidence="4">2.3.1.-</ecNumber>
    </submittedName>
</protein>
<keyword evidence="5" id="KW-1185">Reference proteome</keyword>
<dbReference type="EC" id="2.3.1.-" evidence="4"/>
<proteinExistence type="predicted"/>
<evidence type="ECO:0000256" key="1">
    <source>
        <dbReference type="ARBA" id="ARBA00022679"/>
    </source>
</evidence>
<evidence type="ECO:0000259" key="3">
    <source>
        <dbReference type="PROSITE" id="PS51186"/>
    </source>
</evidence>
<dbReference type="InterPro" id="IPR050680">
    <property type="entry name" value="YpeA/RimI_acetyltransf"/>
</dbReference>
<dbReference type="InterPro" id="IPR000182">
    <property type="entry name" value="GNAT_dom"/>
</dbReference>
<feature type="domain" description="N-acetyltransferase" evidence="3">
    <location>
        <begin position="2"/>
        <end position="161"/>
    </location>
</feature>
<dbReference type="PANTHER" id="PTHR43420:SF44">
    <property type="entry name" value="ACETYLTRANSFERASE YPEA"/>
    <property type="match status" value="1"/>
</dbReference>
<organism evidence="4 5">
    <name type="scientific">Chitinimonas lacunae</name>
    <dbReference type="NCBI Taxonomy" id="1963018"/>
    <lineage>
        <taxon>Bacteria</taxon>
        <taxon>Pseudomonadati</taxon>
        <taxon>Pseudomonadota</taxon>
        <taxon>Betaproteobacteria</taxon>
        <taxon>Neisseriales</taxon>
        <taxon>Chitinibacteraceae</taxon>
        <taxon>Chitinimonas</taxon>
    </lineage>
</organism>
<dbReference type="Pfam" id="PF00583">
    <property type="entry name" value="Acetyltransf_1"/>
    <property type="match status" value="1"/>
</dbReference>
<dbReference type="PANTHER" id="PTHR43420">
    <property type="entry name" value="ACETYLTRANSFERASE"/>
    <property type="match status" value="1"/>
</dbReference>
<dbReference type="Proteomes" id="UP001595791">
    <property type="component" value="Unassembled WGS sequence"/>
</dbReference>
<dbReference type="InterPro" id="IPR016181">
    <property type="entry name" value="Acyl_CoA_acyltransferase"/>
</dbReference>
<accession>A0ABV8MP04</accession>